<dbReference type="Proteomes" id="UP001063166">
    <property type="component" value="Unassembled WGS sequence"/>
</dbReference>
<dbReference type="PANTHER" id="PTHR28055:SF1">
    <property type="entry name" value="ALTERED INHERITANCE OF MITOCHONDRIA PROTEIN 41, MITOCHONDRIAL"/>
    <property type="match status" value="1"/>
</dbReference>
<evidence type="ECO:0000313" key="2">
    <source>
        <dbReference type="EMBL" id="GLB37254.1"/>
    </source>
</evidence>
<comment type="similarity">
    <text evidence="1">Belongs to the AIM41 family.</text>
</comment>
<dbReference type="InterPro" id="IPR003789">
    <property type="entry name" value="Asn/Gln_tRNA_amidoTrase-B-like"/>
</dbReference>
<comment type="caution">
    <text evidence="2">The sequence shown here is derived from an EMBL/GenBank/DDBJ whole genome shotgun (WGS) entry which is preliminary data.</text>
</comment>
<keyword evidence="3" id="KW-1185">Reference proteome</keyword>
<accession>A0A9P3UJR9</accession>
<comment type="subcellular location">
    <subcellularLocation>
        <location evidence="1">Mitochondrion</location>
    </subcellularLocation>
</comment>
<dbReference type="OrthoDB" id="538640at2759"/>
<sequence>MVMSLPTLRGCLRPLINARQWRFYTTADTVDLRARLMDEVKAALKVDSSVLTCCVYSNYTGQRRGHVNNLETIVPSSTIANILRKAALRRNEAAAKFTEASRQELADKELRETEILSRFLPPLLSEAEIDHALRQVIGSLPADVDPKKALGRIFKEFYLKVDKSSVDTALVRQRADTLLAGK</sequence>
<dbReference type="AlphaFoldDB" id="A0A9P3UJR9"/>
<keyword evidence="1" id="KW-0496">Mitochondrion</keyword>
<dbReference type="PANTHER" id="PTHR28055">
    <property type="entry name" value="ALTERED INHERITANCE OF MITOCHONDRIA PROTEIN 41, MITOCHONDRIAL"/>
    <property type="match status" value="1"/>
</dbReference>
<dbReference type="InterPro" id="IPR042184">
    <property type="entry name" value="YqeY/Aim41_N"/>
</dbReference>
<protein>
    <recommendedName>
        <fullName evidence="1">Altered inheritance of mitochondria protein 41</fullName>
    </recommendedName>
</protein>
<dbReference type="SUPFAM" id="SSF89095">
    <property type="entry name" value="GatB/YqeY motif"/>
    <property type="match status" value="1"/>
</dbReference>
<organism evidence="2 3">
    <name type="scientific">Lyophyllum shimeji</name>
    <name type="common">Hon-shimeji</name>
    <name type="synonym">Tricholoma shimeji</name>
    <dbReference type="NCBI Taxonomy" id="47721"/>
    <lineage>
        <taxon>Eukaryota</taxon>
        <taxon>Fungi</taxon>
        <taxon>Dikarya</taxon>
        <taxon>Basidiomycota</taxon>
        <taxon>Agaricomycotina</taxon>
        <taxon>Agaricomycetes</taxon>
        <taxon>Agaricomycetidae</taxon>
        <taxon>Agaricales</taxon>
        <taxon>Tricholomatineae</taxon>
        <taxon>Lyophyllaceae</taxon>
        <taxon>Lyophyllum</taxon>
    </lineage>
</organism>
<evidence type="ECO:0000256" key="1">
    <source>
        <dbReference type="RuleBase" id="RU365099"/>
    </source>
</evidence>
<reference evidence="2" key="1">
    <citation type="submission" date="2022-07" db="EMBL/GenBank/DDBJ databases">
        <title>The genome of Lyophyllum shimeji provides insight into the initial evolution of ectomycorrhizal fungal genome.</title>
        <authorList>
            <person name="Kobayashi Y."/>
            <person name="Shibata T."/>
            <person name="Hirakawa H."/>
            <person name="Shigenobu S."/>
            <person name="Nishiyama T."/>
            <person name="Yamada A."/>
            <person name="Hasebe M."/>
            <person name="Kawaguchi M."/>
        </authorList>
    </citation>
    <scope>NUCLEOTIDE SEQUENCE</scope>
    <source>
        <strain evidence="2">AT787</strain>
    </source>
</reference>
<dbReference type="GO" id="GO:0005739">
    <property type="term" value="C:mitochondrion"/>
    <property type="evidence" value="ECO:0007669"/>
    <property type="project" value="UniProtKB-SubCell"/>
</dbReference>
<dbReference type="GO" id="GO:0016884">
    <property type="term" value="F:carbon-nitrogen ligase activity, with glutamine as amido-N-donor"/>
    <property type="evidence" value="ECO:0007669"/>
    <property type="project" value="UniProtKB-UniRule"/>
</dbReference>
<dbReference type="Pfam" id="PF09424">
    <property type="entry name" value="YqeY"/>
    <property type="match status" value="1"/>
</dbReference>
<name>A0A9P3UJR9_LYOSH</name>
<dbReference type="Gene3D" id="1.10.1510.10">
    <property type="entry name" value="Uncharacterised protein YqeY/AIM41 PF09424, N-terminal domain"/>
    <property type="match status" value="1"/>
</dbReference>
<proteinExistence type="inferred from homology"/>
<evidence type="ECO:0000313" key="3">
    <source>
        <dbReference type="Proteomes" id="UP001063166"/>
    </source>
</evidence>
<dbReference type="InterPro" id="IPR019004">
    <property type="entry name" value="YqeY/Aim41"/>
</dbReference>
<dbReference type="EMBL" id="BRPK01000004">
    <property type="protein sequence ID" value="GLB37254.1"/>
    <property type="molecule type" value="Genomic_DNA"/>
</dbReference>
<gene>
    <name evidence="1" type="primary">AIM41</name>
    <name evidence="2" type="ORF">LshimejAT787_0403050</name>
</gene>